<dbReference type="RefSeq" id="WP_062238072.1">
    <property type="nucleotide sequence ID" value="NZ_JBPJFL010000001.1"/>
</dbReference>
<dbReference type="SMART" id="SM01260">
    <property type="entry name" value="LANC_like"/>
    <property type="match status" value="1"/>
</dbReference>
<dbReference type="SUPFAM" id="SSF158745">
    <property type="entry name" value="LanC-like"/>
    <property type="match status" value="1"/>
</dbReference>
<feature type="compositionally biased region" description="Basic and acidic residues" evidence="1">
    <location>
        <begin position="299"/>
        <end position="308"/>
    </location>
</feature>
<evidence type="ECO:0000313" key="3">
    <source>
        <dbReference type="Proteomes" id="UP000054375"/>
    </source>
</evidence>
<comment type="caution">
    <text evidence="2">The sequence shown here is derived from an EMBL/GenBank/DDBJ whole genome shotgun (WGS) entry which is preliminary data.</text>
</comment>
<organism evidence="2 3">
    <name type="scientific">Streptomyces griseorubiginosus</name>
    <dbReference type="NCBI Taxonomy" id="67304"/>
    <lineage>
        <taxon>Bacteria</taxon>
        <taxon>Bacillati</taxon>
        <taxon>Actinomycetota</taxon>
        <taxon>Actinomycetes</taxon>
        <taxon>Kitasatosporales</taxon>
        <taxon>Streptomycetaceae</taxon>
        <taxon>Streptomyces</taxon>
    </lineage>
</organism>
<dbReference type="AlphaFoldDB" id="A0A101S3X2"/>
<keyword evidence="3" id="KW-1185">Reference proteome</keyword>
<dbReference type="Gene3D" id="1.50.10.10">
    <property type="match status" value="1"/>
</dbReference>
<protein>
    <submittedName>
        <fullName evidence="2">Lanthionine synthetase C family protein</fullName>
    </submittedName>
</protein>
<feature type="region of interest" description="Disordered" evidence="1">
    <location>
        <begin position="283"/>
        <end position="327"/>
    </location>
</feature>
<evidence type="ECO:0000256" key="1">
    <source>
        <dbReference type="SAM" id="MobiDB-lite"/>
    </source>
</evidence>
<feature type="region of interest" description="Disordered" evidence="1">
    <location>
        <begin position="454"/>
        <end position="474"/>
    </location>
</feature>
<dbReference type="InterPro" id="IPR012341">
    <property type="entry name" value="6hp_glycosidase-like_sf"/>
</dbReference>
<dbReference type="PRINTS" id="PR01950">
    <property type="entry name" value="LANCSUPER"/>
</dbReference>
<evidence type="ECO:0000313" key="2">
    <source>
        <dbReference type="EMBL" id="KUN66797.1"/>
    </source>
</evidence>
<sequence>MTEVDGTTVRTDEVEALAVDGLRWLVGTARETADGGLLWPSAPSEKEPEPCLYDGTAGIVTVLLEAWRHFGDDSWADLALRAGRGLESAVDGLDDNSLYFGRAGVTLMLHTLHGELGDTACGAAADRAMALVRAGFDGERWGELFELMGGNGGIGLTALALGDPEFAVLAVEPYLRAAERTEWGVTWPHRPGTEARMHHMSHGTLGIAYALARIGYATGRADLVESALAGVADVVARDQDGPDGFLVRHSNPQFLPDLIEPISYGWCHGPAGDAQIFRLLRDSDRDTGSDTGRGTGSETGREAARDTEPGSDGGSDGGSGGGSDGDPAWDALADRCWHTITHSGLPRRLRPGFWDNQGRCCGTASVLALASDRIAEGRRAEDFAQVLVADLAARAVRDGDGARWSNVEHRSTPSELEPRTGWAQGSAGIVRELLRFVRLSRGGEPGYAFAWPDQPPVSAQATDPIRRGASAVTS</sequence>
<accession>A0A101S3X2</accession>
<proteinExistence type="predicted"/>
<dbReference type="EMBL" id="LMWV01000014">
    <property type="protein sequence ID" value="KUN66797.1"/>
    <property type="molecule type" value="Genomic_DNA"/>
</dbReference>
<name>A0A101S3X2_9ACTN</name>
<dbReference type="GO" id="GO:0031179">
    <property type="term" value="P:peptide modification"/>
    <property type="evidence" value="ECO:0007669"/>
    <property type="project" value="InterPro"/>
</dbReference>
<dbReference type="Pfam" id="PF05147">
    <property type="entry name" value="LANC_like"/>
    <property type="match status" value="1"/>
</dbReference>
<reference evidence="2 3" key="1">
    <citation type="submission" date="2015-10" db="EMBL/GenBank/DDBJ databases">
        <title>Draft genome sequence of Streptomyces griseorubiginosus DSM 40469, type strain for the species Streptomyces griseorubiginosus.</title>
        <authorList>
            <person name="Ruckert C."/>
            <person name="Winkler A."/>
            <person name="Kalinowski J."/>
            <person name="Kampfer P."/>
            <person name="Glaeser S."/>
        </authorList>
    </citation>
    <scope>NUCLEOTIDE SEQUENCE [LARGE SCALE GENOMIC DNA]</scope>
    <source>
        <strain evidence="2 3">DSM 40469</strain>
    </source>
</reference>
<feature type="compositionally biased region" description="Gly residues" evidence="1">
    <location>
        <begin position="311"/>
        <end position="324"/>
    </location>
</feature>
<dbReference type="GO" id="GO:0005975">
    <property type="term" value="P:carbohydrate metabolic process"/>
    <property type="evidence" value="ECO:0007669"/>
    <property type="project" value="InterPro"/>
</dbReference>
<dbReference type="InterPro" id="IPR007822">
    <property type="entry name" value="LANC-like"/>
</dbReference>
<dbReference type="CDD" id="cd04434">
    <property type="entry name" value="LanC_like"/>
    <property type="match status" value="1"/>
</dbReference>
<dbReference type="Proteomes" id="UP000054375">
    <property type="component" value="Unassembled WGS sequence"/>
</dbReference>
<dbReference type="Gene3D" id="1.50.10.20">
    <property type="match status" value="1"/>
</dbReference>
<gene>
    <name evidence="2" type="ORF">AQJ54_16465</name>
</gene>